<sequence length="67" mass="7457">ITTPMFFSLFVCVVVTATIYVPPGIRNTIYLMKHGNCRLFFCHSGEEKGDICSDLGNRCCTSYISGK</sequence>
<keyword evidence="1" id="KW-1133">Transmembrane helix</keyword>
<reference evidence="2" key="1">
    <citation type="submission" date="2023-09" db="UniProtKB">
        <authorList>
            <consortium name="Ensembl"/>
        </authorList>
    </citation>
    <scope>IDENTIFICATION</scope>
</reference>
<protein>
    <recommendedName>
        <fullName evidence="3">Beta-defensin</fullName>
    </recommendedName>
</protein>
<evidence type="ECO:0000313" key="2">
    <source>
        <dbReference type="Ensembl" id="ENSCCNP00000011100.1"/>
    </source>
</evidence>
<organism evidence="2">
    <name type="scientific">Castor canadensis</name>
    <name type="common">American beaver</name>
    <dbReference type="NCBI Taxonomy" id="51338"/>
    <lineage>
        <taxon>Eukaryota</taxon>
        <taxon>Metazoa</taxon>
        <taxon>Chordata</taxon>
        <taxon>Craniata</taxon>
        <taxon>Vertebrata</taxon>
        <taxon>Euteleostomi</taxon>
        <taxon>Mammalia</taxon>
        <taxon>Eutheria</taxon>
        <taxon>Euarchontoglires</taxon>
        <taxon>Glires</taxon>
        <taxon>Rodentia</taxon>
        <taxon>Castorimorpha</taxon>
        <taxon>Castoridae</taxon>
        <taxon>Castor</taxon>
    </lineage>
</organism>
<evidence type="ECO:0008006" key="3">
    <source>
        <dbReference type="Google" id="ProtNLM"/>
    </source>
</evidence>
<dbReference type="Ensembl" id="ENSCCNT00000014533.1">
    <property type="protein sequence ID" value="ENSCCNP00000011100.1"/>
    <property type="gene ID" value="ENSCCNG00000011503.1"/>
</dbReference>
<keyword evidence="1" id="KW-0812">Transmembrane</keyword>
<accession>A0A8C0ZQV5</accession>
<name>A0A8C0ZQV5_CASCN</name>
<dbReference type="AlphaFoldDB" id="A0A8C0ZQV5"/>
<evidence type="ECO:0000256" key="1">
    <source>
        <dbReference type="SAM" id="Phobius"/>
    </source>
</evidence>
<feature type="transmembrane region" description="Helical" evidence="1">
    <location>
        <begin position="6"/>
        <end position="25"/>
    </location>
</feature>
<proteinExistence type="predicted"/>
<keyword evidence="1" id="KW-0472">Membrane</keyword>